<evidence type="ECO:0000256" key="1">
    <source>
        <dbReference type="ARBA" id="ARBA00006407"/>
    </source>
</evidence>
<accession>A0A2W5PJE5</accession>
<sequence length="188" mass="21010">MMQWFQKRQDRKEAAAALYDAALARSRDPAYYRTFGVADTIDGRFDLLCLHTILLMDRLFMAGPEGRKLSQALFDKMFKMTALGLRESGVGDVGIPKHMQKMMKAFNGRAQSYHDALVVDDDAALRHALARNLYRQPEGEDAPACVAMAAHVFDIRDALKSSTLGDFMNGNIWFPPADLQHKTEAAVA</sequence>
<feature type="domain" description="Ubiquinol-cytochrome c chaperone" evidence="3">
    <location>
        <begin position="34"/>
        <end position="171"/>
    </location>
</feature>
<dbReference type="Pfam" id="PF03981">
    <property type="entry name" value="Ubiq_cyt_C_chap"/>
    <property type="match status" value="1"/>
</dbReference>
<evidence type="ECO:0000259" key="3">
    <source>
        <dbReference type="Pfam" id="PF03981"/>
    </source>
</evidence>
<organism evidence="4 5">
    <name type="scientific">Micavibrio aeruginosavorus</name>
    <dbReference type="NCBI Taxonomy" id="349221"/>
    <lineage>
        <taxon>Bacteria</taxon>
        <taxon>Pseudomonadati</taxon>
        <taxon>Bdellovibrionota</taxon>
        <taxon>Bdellovibrionia</taxon>
        <taxon>Bdellovibrionales</taxon>
        <taxon>Pseudobdellovibrionaceae</taxon>
        <taxon>Micavibrio</taxon>
    </lineage>
</organism>
<evidence type="ECO:0000256" key="2">
    <source>
        <dbReference type="ARBA" id="ARBA00006436"/>
    </source>
</evidence>
<reference evidence="4 5" key="1">
    <citation type="submission" date="2017-08" db="EMBL/GenBank/DDBJ databases">
        <title>Infants hospitalized years apart are colonized by the same room-sourced microbial strains.</title>
        <authorList>
            <person name="Brooks B."/>
            <person name="Olm M.R."/>
            <person name="Firek B.A."/>
            <person name="Baker R."/>
            <person name="Thomas B.C."/>
            <person name="Morowitz M.J."/>
            <person name="Banfield J.F."/>
        </authorList>
    </citation>
    <scope>NUCLEOTIDE SEQUENCE [LARGE SCALE GENOMIC DNA]</scope>
    <source>
        <strain evidence="4">S2_005_002_R2_29</strain>
    </source>
</reference>
<dbReference type="InterPro" id="IPR007129">
    <property type="entry name" value="Ubiqinol_cyt_c_chaperone_CPB3"/>
</dbReference>
<evidence type="ECO:0000313" key="4">
    <source>
        <dbReference type="EMBL" id="PZQ44707.1"/>
    </source>
</evidence>
<proteinExistence type="inferred from homology"/>
<name>A0A2W5PJE5_9BACT</name>
<gene>
    <name evidence="4" type="ORF">DI551_09565</name>
</gene>
<dbReference type="InterPro" id="IPR021150">
    <property type="entry name" value="Ubiq_cyt_c_chap"/>
</dbReference>
<dbReference type="PANTHER" id="PTHR12184">
    <property type="entry name" value="UBIQUINOL-CYTOCHROME C REDUCTASE COMPLEX ASSEMBLY FACTOR 1 FAMILY MEMBER"/>
    <property type="match status" value="1"/>
</dbReference>
<protein>
    <submittedName>
        <fullName evidence="4">Ubiquinol-cytochrome C chaperone</fullName>
    </submittedName>
</protein>
<dbReference type="AlphaFoldDB" id="A0A2W5PJE5"/>
<comment type="caution">
    <text evidence="4">The sequence shown here is derived from an EMBL/GenBank/DDBJ whole genome shotgun (WGS) entry which is preliminary data.</text>
</comment>
<evidence type="ECO:0000313" key="5">
    <source>
        <dbReference type="Proteomes" id="UP000249417"/>
    </source>
</evidence>
<dbReference type="EMBL" id="QFQB01000081">
    <property type="protein sequence ID" value="PZQ44707.1"/>
    <property type="molecule type" value="Genomic_DNA"/>
</dbReference>
<comment type="similarity">
    <text evidence="1">Belongs to the CBP3 family.</text>
</comment>
<comment type="similarity">
    <text evidence="2">Belongs to the UPF0174 family.</text>
</comment>
<dbReference type="PANTHER" id="PTHR12184:SF1">
    <property type="entry name" value="UBIQUINOL-CYTOCHROME-C REDUCTASE COMPLEX ASSEMBLY FACTOR 1"/>
    <property type="match status" value="1"/>
</dbReference>
<dbReference type="Proteomes" id="UP000249417">
    <property type="component" value="Unassembled WGS sequence"/>
</dbReference>